<dbReference type="GO" id="GO:0006260">
    <property type="term" value="P:DNA replication"/>
    <property type="evidence" value="ECO:0007669"/>
    <property type="project" value="UniProtKB-KW"/>
</dbReference>
<dbReference type="InterPro" id="IPR036869">
    <property type="entry name" value="J_dom_sf"/>
</dbReference>
<keyword evidence="1" id="KW-0235">DNA replication</keyword>
<dbReference type="SUPFAM" id="SSF48452">
    <property type="entry name" value="TPR-like"/>
    <property type="match status" value="1"/>
</dbReference>
<evidence type="ECO:0000259" key="3">
    <source>
        <dbReference type="PROSITE" id="PS50076"/>
    </source>
</evidence>
<organism evidence="4 5">
    <name type="scientific">[Clostridium] polysaccharolyticum</name>
    <dbReference type="NCBI Taxonomy" id="29364"/>
    <lineage>
        <taxon>Bacteria</taxon>
        <taxon>Bacillati</taxon>
        <taxon>Bacillota</taxon>
        <taxon>Clostridia</taxon>
        <taxon>Lachnospirales</taxon>
        <taxon>Lachnospiraceae</taxon>
    </lineage>
</organism>
<dbReference type="SUPFAM" id="SSF46565">
    <property type="entry name" value="Chaperone J-domain"/>
    <property type="match status" value="1"/>
</dbReference>
<evidence type="ECO:0000256" key="2">
    <source>
        <dbReference type="ARBA" id="ARBA00023186"/>
    </source>
</evidence>
<protein>
    <submittedName>
        <fullName evidence="4">Molecular chaperone DnaJ</fullName>
    </submittedName>
</protein>
<dbReference type="SMART" id="SM00271">
    <property type="entry name" value="DnaJ"/>
    <property type="match status" value="1"/>
</dbReference>
<dbReference type="InterPro" id="IPR051948">
    <property type="entry name" value="Hsp70_co-chaperone_J-domain"/>
</dbReference>
<dbReference type="PRINTS" id="PR00625">
    <property type="entry name" value="JDOMAIN"/>
</dbReference>
<proteinExistence type="predicted"/>
<accession>A0A1I0CXV6</accession>
<reference evidence="4 5" key="1">
    <citation type="submission" date="2016-10" db="EMBL/GenBank/DDBJ databases">
        <authorList>
            <person name="de Groot N.N."/>
        </authorList>
    </citation>
    <scope>NUCLEOTIDE SEQUENCE [LARGE SCALE GENOMIC DNA]</scope>
    <source>
        <strain evidence="4 5">DSM 1801</strain>
    </source>
</reference>
<dbReference type="STRING" id="29364.SAMN04487772_1126"/>
<dbReference type="GO" id="GO:0036503">
    <property type="term" value="P:ERAD pathway"/>
    <property type="evidence" value="ECO:0007669"/>
    <property type="project" value="TreeGrafter"/>
</dbReference>
<keyword evidence="2" id="KW-0143">Chaperone</keyword>
<keyword evidence="5" id="KW-1185">Reference proteome</keyword>
<dbReference type="AlphaFoldDB" id="A0A1I0CXV6"/>
<dbReference type="RefSeq" id="WP_092477902.1">
    <property type="nucleotide sequence ID" value="NZ_FOHN01000012.1"/>
</dbReference>
<dbReference type="InterPro" id="IPR011990">
    <property type="entry name" value="TPR-like_helical_dom_sf"/>
</dbReference>
<feature type="domain" description="J" evidence="3">
    <location>
        <begin position="4"/>
        <end position="86"/>
    </location>
</feature>
<name>A0A1I0CXV6_9FIRM</name>
<dbReference type="Proteomes" id="UP000199800">
    <property type="component" value="Unassembled WGS sequence"/>
</dbReference>
<dbReference type="PANTHER" id="PTHR44360:SF1">
    <property type="entry name" value="DNAJ HOMOLOG SUBFAMILY B MEMBER 9"/>
    <property type="match status" value="1"/>
</dbReference>
<dbReference type="EMBL" id="FOHN01000012">
    <property type="protein sequence ID" value="SET24514.1"/>
    <property type="molecule type" value="Genomic_DNA"/>
</dbReference>
<dbReference type="GO" id="GO:0051087">
    <property type="term" value="F:protein-folding chaperone binding"/>
    <property type="evidence" value="ECO:0007669"/>
    <property type="project" value="TreeGrafter"/>
</dbReference>
<dbReference type="Pfam" id="PF00226">
    <property type="entry name" value="DnaJ"/>
    <property type="match status" value="1"/>
</dbReference>
<dbReference type="CDD" id="cd06257">
    <property type="entry name" value="DnaJ"/>
    <property type="match status" value="1"/>
</dbReference>
<sequence length="214" mass="24344">MIADPYSVLGILPNASNDEVKKAYRDLSRKYHPDSYANNPLADLAEEKFKEVQEAYKQIMDEREKGYNSGYSGGQSYQKESYSNQGYNSYAYEESQEMREIYSMLMMRHFREALNELSRIPERGARWHYYNAIAYSGLGNTITAMGHARQAVAMEPSNSDYSQFLRQLQNNTRNYRNNGGGMSGSNSDACDMCCKLWLADSICECMGGDLCACM</sequence>
<dbReference type="PROSITE" id="PS50076">
    <property type="entry name" value="DNAJ_2"/>
    <property type="match status" value="1"/>
</dbReference>
<gene>
    <name evidence="4" type="ORF">SAMN04487772_1126</name>
</gene>
<evidence type="ECO:0000256" key="1">
    <source>
        <dbReference type="ARBA" id="ARBA00022705"/>
    </source>
</evidence>
<evidence type="ECO:0000313" key="5">
    <source>
        <dbReference type="Proteomes" id="UP000199800"/>
    </source>
</evidence>
<dbReference type="Gene3D" id="1.10.287.110">
    <property type="entry name" value="DnaJ domain"/>
    <property type="match status" value="1"/>
</dbReference>
<dbReference type="OrthoDB" id="9779889at2"/>
<dbReference type="GO" id="GO:0051787">
    <property type="term" value="F:misfolded protein binding"/>
    <property type="evidence" value="ECO:0007669"/>
    <property type="project" value="TreeGrafter"/>
</dbReference>
<dbReference type="PANTHER" id="PTHR44360">
    <property type="entry name" value="DNAJ HOMOLOG SUBFAMILY B MEMBER 9"/>
    <property type="match status" value="1"/>
</dbReference>
<evidence type="ECO:0000313" key="4">
    <source>
        <dbReference type="EMBL" id="SET24514.1"/>
    </source>
</evidence>
<dbReference type="InterPro" id="IPR001623">
    <property type="entry name" value="DnaJ_domain"/>
</dbReference>